<dbReference type="AlphaFoldDB" id="A0A7L7KPK0"/>
<dbReference type="SUPFAM" id="SSF51735">
    <property type="entry name" value="NAD(P)-binding Rossmann-fold domains"/>
    <property type="match status" value="1"/>
</dbReference>
<evidence type="ECO:0000256" key="1">
    <source>
        <dbReference type="ARBA" id="ARBA00023002"/>
    </source>
</evidence>
<evidence type="ECO:0000313" key="5">
    <source>
        <dbReference type="Proteomes" id="UP000514720"/>
    </source>
</evidence>
<dbReference type="PANTHER" id="PTHR10996:SF178">
    <property type="entry name" value="2-HYDROXYACID DEHYDROGENASE YGL185C-RELATED"/>
    <property type="match status" value="1"/>
</dbReference>
<protein>
    <recommendedName>
        <fullName evidence="3">D-isomer specific 2-hydroxyacid dehydrogenase NAD-binding domain-containing protein</fullName>
    </recommendedName>
</protein>
<accession>A0A7L7KPK0</accession>
<gene>
    <name evidence="4" type="ORF">G4Z02_01560</name>
</gene>
<keyword evidence="5" id="KW-1185">Reference proteome</keyword>
<dbReference type="Gene3D" id="3.40.50.720">
    <property type="entry name" value="NAD(P)-binding Rossmann-like Domain"/>
    <property type="match status" value="2"/>
</dbReference>
<reference evidence="4 5" key="1">
    <citation type="submission" date="2020-02" db="EMBL/GenBank/DDBJ databases">
        <authorList>
            <person name="Zheng R.K."/>
            <person name="Sun C.M."/>
        </authorList>
    </citation>
    <scope>NUCLEOTIDE SEQUENCE [LARGE SCALE GENOMIC DNA]</scope>
    <source>
        <strain evidence="5">zrk13</strain>
    </source>
</reference>
<keyword evidence="1" id="KW-0560">Oxidoreductase</keyword>
<proteinExistence type="predicted"/>
<evidence type="ECO:0000259" key="3">
    <source>
        <dbReference type="Pfam" id="PF02826"/>
    </source>
</evidence>
<dbReference type="InterPro" id="IPR036291">
    <property type="entry name" value="NAD(P)-bd_dom_sf"/>
</dbReference>
<dbReference type="GO" id="GO:0030267">
    <property type="term" value="F:glyoxylate reductase (NADPH) activity"/>
    <property type="evidence" value="ECO:0007669"/>
    <property type="project" value="TreeGrafter"/>
</dbReference>
<dbReference type="InterPro" id="IPR050223">
    <property type="entry name" value="D-isomer_2-hydroxyacid_DH"/>
</dbReference>
<dbReference type="GO" id="GO:0051287">
    <property type="term" value="F:NAD binding"/>
    <property type="evidence" value="ECO:0007669"/>
    <property type="project" value="InterPro"/>
</dbReference>
<sequence>MNVYAEHHRIQEFLQSISMNQVHVVEDRSLADYIITGHYNHDMQTDNLKGIIIPYTGHNGINLDDMRQDNLQLFILPTRSRWVAEKAVTLTLTLLGKTIPYHEQLKQGNWSSRNSEKRIPWASIQDRSVGLFGYGRIGKLIHQFLRGFGCDFYTIDRGKSYPEGIKTVKNLTNLIQLSDIIIISTPLNKTTEGIFDYNQLQRMKHKYLINVGRGKIVDEESLYHALDDNILAGYASDVWYNYPKHKEQQYPSNYPIYEMDNVVLSNHSGGFTEHTNEFVNQDLVQLLEAIASGDTSTQLDLTNLL</sequence>
<dbReference type="GO" id="GO:0005829">
    <property type="term" value="C:cytosol"/>
    <property type="evidence" value="ECO:0007669"/>
    <property type="project" value="TreeGrafter"/>
</dbReference>
<dbReference type="GO" id="GO:0016618">
    <property type="term" value="F:hydroxypyruvate reductase [NAD(P)H] activity"/>
    <property type="evidence" value="ECO:0007669"/>
    <property type="project" value="TreeGrafter"/>
</dbReference>
<feature type="domain" description="D-isomer specific 2-hydroxyacid dehydrogenase NAD-binding" evidence="3">
    <location>
        <begin position="89"/>
        <end position="269"/>
    </location>
</feature>
<dbReference type="EMBL" id="CP048914">
    <property type="protein sequence ID" value="QMS84485.1"/>
    <property type="molecule type" value="Genomic_DNA"/>
</dbReference>
<evidence type="ECO:0000313" key="4">
    <source>
        <dbReference type="EMBL" id="QMS84485.1"/>
    </source>
</evidence>
<dbReference type="InterPro" id="IPR006140">
    <property type="entry name" value="D-isomer_DH_NAD-bd"/>
</dbReference>
<dbReference type="RefSeq" id="WP_258878098.1">
    <property type="nucleotide sequence ID" value="NZ_CP048914.1"/>
</dbReference>
<name>A0A7L7KPK0_9MOLU</name>
<evidence type="ECO:0000256" key="2">
    <source>
        <dbReference type="ARBA" id="ARBA00023027"/>
    </source>
</evidence>
<dbReference type="PANTHER" id="PTHR10996">
    <property type="entry name" value="2-HYDROXYACID DEHYDROGENASE-RELATED"/>
    <property type="match status" value="1"/>
</dbReference>
<dbReference type="Proteomes" id="UP000514720">
    <property type="component" value="Chromosome"/>
</dbReference>
<dbReference type="Pfam" id="PF02826">
    <property type="entry name" value="2-Hacid_dh_C"/>
    <property type="match status" value="1"/>
</dbReference>
<dbReference type="KEGG" id="xcl:G4Z02_01560"/>
<organism evidence="4 5">
    <name type="scientific">Candidatus Xianfuyuplasma coldseepsis</name>
    <dbReference type="NCBI Taxonomy" id="2782163"/>
    <lineage>
        <taxon>Bacteria</taxon>
        <taxon>Bacillati</taxon>
        <taxon>Mycoplasmatota</taxon>
        <taxon>Mollicutes</taxon>
        <taxon>Candidatus Izemoplasmatales</taxon>
        <taxon>Candidatus Izemoplasmataceae</taxon>
        <taxon>Candidatus Xianfuyuplasma</taxon>
    </lineage>
</organism>
<keyword evidence="2" id="KW-0520">NAD</keyword>